<organism evidence="2 3">
    <name type="scientific">Tetrahymena thermophila (strain SB210)</name>
    <dbReference type="NCBI Taxonomy" id="312017"/>
    <lineage>
        <taxon>Eukaryota</taxon>
        <taxon>Sar</taxon>
        <taxon>Alveolata</taxon>
        <taxon>Ciliophora</taxon>
        <taxon>Intramacronucleata</taxon>
        <taxon>Oligohymenophorea</taxon>
        <taxon>Hymenostomatida</taxon>
        <taxon>Tetrahymenina</taxon>
        <taxon>Tetrahymenidae</taxon>
        <taxon>Tetrahymena</taxon>
    </lineage>
</organism>
<dbReference type="RefSeq" id="XP_012654327.1">
    <property type="nucleotide sequence ID" value="XM_012798873.1"/>
</dbReference>
<reference evidence="3" key="1">
    <citation type="journal article" date="2006" name="PLoS Biol.">
        <title>Macronuclear genome sequence of the ciliate Tetrahymena thermophila, a model eukaryote.</title>
        <authorList>
            <person name="Eisen J.A."/>
            <person name="Coyne R.S."/>
            <person name="Wu M."/>
            <person name="Wu D."/>
            <person name="Thiagarajan M."/>
            <person name="Wortman J.R."/>
            <person name="Badger J.H."/>
            <person name="Ren Q."/>
            <person name="Amedeo P."/>
            <person name="Jones K.M."/>
            <person name="Tallon L.J."/>
            <person name="Delcher A.L."/>
            <person name="Salzberg S.L."/>
            <person name="Silva J.C."/>
            <person name="Haas B.J."/>
            <person name="Majoros W.H."/>
            <person name="Farzad M."/>
            <person name="Carlton J.M."/>
            <person name="Smith R.K. Jr."/>
            <person name="Garg J."/>
            <person name="Pearlman R.E."/>
            <person name="Karrer K.M."/>
            <person name="Sun L."/>
            <person name="Manning G."/>
            <person name="Elde N.C."/>
            <person name="Turkewitz A.P."/>
            <person name="Asai D.J."/>
            <person name="Wilkes D.E."/>
            <person name="Wang Y."/>
            <person name="Cai H."/>
            <person name="Collins K."/>
            <person name="Stewart B.A."/>
            <person name="Lee S.R."/>
            <person name="Wilamowska K."/>
            <person name="Weinberg Z."/>
            <person name="Ruzzo W.L."/>
            <person name="Wloga D."/>
            <person name="Gaertig J."/>
            <person name="Frankel J."/>
            <person name="Tsao C.-C."/>
            <person name="Gorovsky M.A."/>
            <person name="Keeling P.J."/>
            <person name="Waller R.F."/>
            <person name="Patron N.J."/>
            <person name="Cherry J.M."/>
            <person name="Stover N.A."/>
            <person name="Krieger C.J."/>
            <person name="del Toro C."/>
            <person name="Ryder H.F."/>
            <person name="Williamson S.C."/>
            <person name="Barbeau R.A."/>
            <person name="Hamilton E.P."/>
            <person name="Orias E."/>
        </authorList>
    </citation>
    <scope>NUCLEOTIDE SEQUENCE [LARGE SCALE GENOMIC DNA]</scope>
    <source>
        <strain evidence="3">SB210</strain>
    </source>
</reference>
<gene>
    <name evidence="2" type="ORF">TTHERM_000310019</name>
</gene>
<accession>W7X1M2</accession>
<evidence type="ECO:0000313" key="3">
    <source>
        <dbReference type="Proteomes" id="UP000009168"/>
    </source>
</evidence>
<dbReference type="EMBL" id="GG662608">
    <property type="protein sequence ID" value="EWS73140.1"/>
    <property type="molecule type" value="Genomic_DNA"/>
</dbReference>
<dbReference type="GeneID" id="24438328"/>
<dbReference type="KEGG" id="tet:TTHERM_000310019"/>
<sequence>MNIDKLQATIQTFCGLIDKDLTIQKNCKIVMIKYHIHLIQNILQQGGQINLLFFSQQIKKLKQLFIMNILTQLINISMNTYIMIINLRQFLLNMVEIMKDLHTIIYVQFYQKNKMMAFIMKFQSQKHILCLTQNFQKILIKIYTYL</sequence>
<keyword evidence="1" id="KW-1133">Transmembrane helix</keyword>
<name>W7X1M2_TETTS</name>
<proteinExistence type="predicted"/>
<keyword evidence="3" id="KW-1185">Reference proteome</keyword>
<dbReference type="InParanoid" id="W7X1M2"/>
<keyword evidence="1 2" id="KW-0812">Transmembrane</keyword>
<protein>
    <submittedName>
        <fullName evidence="2">Transmembrane protein, putative</fullName>
    </submittedName>
</protein>
<evidence type="ECO:0000313" key="2">
    <source>
        <dbReference type="EMBL" id="EWS73140.1"/>
    </source>
</evidence>
<evidence type="ECO:0000256" key="1">
    <source>
        <dbReference type="SAM" id="Phobius"/>
    </source>
</evidence>
<dbReference type="Proteomes" id="UP000009168">
    <property type="component" value="Unassembled WGS sequence"/>
</dbReference>
<keyword evidence="1" id="KW-0472">Membrane</keyword>
<dbReference type="AlphaFoldDB" id="W7X1M2"/>
<feature type="transmembrane region" description="Helical" evidence="1">
    <location>
        <begin position="64"/>
        <end position="84"/>
    </location>
</feature>